<evidence type="ECO:0000256" key="2">
    <source>
        <dbReference type="ARBA" id="ARBA00023295"/>
    </source>
</evidence>
<dbReference type="GO" id="GO:0004557">
    <property type="term" value="F:alpha-galactosidase activity"/>
    <property type="evidence" value="ECO:0007669"/>
    <property type="project" value="InterPro"/>
</dbReference>
<dbReference type="Proteomes" id="UP000007161">
    <property type="component" value="Chromosome"/>
</dbReference>
<dbReference type="GO" id="GO:0030246">
    <property type="term" value="F:carbohydrate binding"/>
    <property type="evidence" value="ECO:0007669"/>
    <property type="project" value="InterPro"/>
</dbReference>
<dbReference type="STRING" id="443254.Marpi_2054"/>
<dbReference type="InterPro" id="IPR002252">
    <property type="entry name" value="Glyco_hydro_36"/>
</dbReference>
<dbReference type="SUPFAM" id="SSF51445">
    <property type="entry name" value="(Trans)glycosidases"/>
    <property type="match status" value="1"/>
</dbReference>
<dbReference type="InterPro" id="IPR055092">
    <property type="entry name" value="GalA_N"/>
</dbReference>
<reference evidence="5" key="2">
    <citation type="submission" date="2012-01" db="EMBL/GenBank/DDBJ databases">
        <title>Complete sequence of chromosome of Marinitoga piezophila KA3.</title>
        <authorList>
            <person name="Lucas S."/>
            <person name="Han J."/>
            <person name="Lapidus A."/>
            <person name="Cheng J.-F."/>
            <person name="Goodwin L."/>
            <person name="Pitluck S."/>
            <person name="Peters L."/>
            <person name="Mikhailova N."/>
            <person name="Teshima H."/>
            <person name="Detter J.C."/>
            <person name="Han C."/>
            <person name="Tapia R."/>
            <person name="Land M."/>
            <person name="Hauser L."/>
            <person name="Kyrpides N."/>
            <person name="Ivanova N."/>
            <person name="Pagani I."/>
            <person name="Jebbar M."/>
            <person name="Vannier P."/>
            <person name="Oger P."/>
            <person name="Cario A."/>
            <person name="Bartlett D."/>
            <person name="Noll K.M."/>
            <person name="Woyke T."/>
        </authorList>
    </citation>
    <scope>NUCLEOTIDE SEQUENCE [LARGE SCALE GENOMIC DNA]</scope>
    <source>
        <strain evidence="5">DSM 14283 / JCM 11233 / KA3</strain>
    </source>
</reference>
<dbReference type="SUPFAM" id="SSF74650">
    <property type="entry name" value="Galactose mutarotase-like"/>
    <property type="match status" value="1"/>
</dbReference>
<dbReference type="KEGG" id="mpz:Marpi_2054"/>
<dbReference type="CDD" id="cd14791">
    <property type="entry name" value="GH36"/>
    <property type="match status" value="1"/>
</dbReference>
<dbReference type="InterPro" id="IPR050985">
    <property type="entry name" value="Alpha-glycosidase_related"/>
</dbReference>
<gene>
    <name evidence="4" type="ordered locus">Marpi_2054</name>
</gene>
<dbReference type="InterPro" id="IPR011013">
    <property type="entry name" value="Gal_mutarotase_sf_dom"/>
</dbReference>
<dbReference type="HOGENOM" id="CLU_036399_0_0_0"/>
<dbReference type="InterPro" id="IPR017853">
    <property type="entry name" value="GH"/>
</dbReference>
<protein>
    <submittedName>
        <fullName evidence="4">Alpha-galactosidase</fullName>
    </submittedName>
</protein>
<dbReference type="GO" id="GO:0016052">
    <property type="term" value="P:carbohydrate catabolic process"/>
    <property type="evidence" value="ECO:0007669"/>
    <property type="project" value="InterPro"/>
</dbReference>
<dbReference type="eggNOG" id="COG3345">
    <property type="taxonomic scope" value="Bacteria"/>
</dbReference>
<accession>H2J759</accession>
<dbReference type="InterPro" id="IPR013785">
    <property type="entry name" value="Aldolase_TIM"/>
</dbReference>
<evidence type="ECO:0000313" key="5">
    <source>
        <dbReference type="Proteomes" id="UP000007161"/>
    </source>
</evidence>
<dbReference type="Pfam" id="PF02065">
    <property type="entry name" value="Melibiase"/>
    <property type="match status" value="1"/>
</dbReference>
<evidence type="ECO:0000259" key="3">
    <source>
        <dbReference type="Pfam" id="PF22676"/>
    </source>
</evidence>
<keyword evidence="5" id="KW-1185">Reference proteome</keyword>
<reference evidence="4 5" key="1">
    <citation type="journal article" date="2012" name="J. Bacteriol.">
        <title>Complete Genome Sequence of the Thermophilic, Piezophilic, Heterotrophic Bacterium Marinitoga piezophila KA3.</title>
        <authorList>
            <person name="Lucas S."/>
            <person name="Han J."/>
            <person name="Lapidus A."/>
            <person name="Cheng J.F."/>
            <person name="Goodwin L.A."/>
            <person name="Pitluck S."/>
            <person name="Peters L."/>
            <person name="Mikhailova N."/>
            <person name="Teshima H."/>
            <person name="Detter J.C."/>
            <person name="Han C."/>
            <person name="Tapia R."/>
            <person name="Land M."/>
            <person name="Hauser L."/>
            <person name="Kyrpides N.C."/>
            <person name="Ivanova N."/>
            <person name="Pagani I."/>
            <person name="Vannier P."/>
            <person name="Oger P."/>
            <person name="Bartlett D.H."/>
            <person name="Noll K.M."/>
            <person name="Woyke T."/>
            <person name="Jebbar M."/>
        </authorList>
    </citation>
    <scope>NUCLEOTIDE SEQUENCE [LARGE SCALE GENOMIC DNA]</scope>
    <source>
        <strain evidence="5">DSM 14283 / JCM 11233 / KA3</strain>
    </source>
</reference>
<evidence type="ECO:0000256" key="1">
    <source>
        <dbReference type="ARBA" id="ARBA00022801"/>
    </source>
</evidence>
<dbReference type="RefSeq" id="WP_014297499.1">
    <property type="nucleotide sequence ID" value="NC_016751.1"/>
</dbReference>
<dbReference type="EMBL" id="CP003257">
    <property type="protein sequence ID" value="AEX86429.1"/>
    <property type="molecule type" value="Genomic_DNA"/>
</dbReference>
<dbReference type="PANTHER" id="PTHR43053:SF3">
    <property type="entry name" value="ALPHA-GALACTOSIDASE C-RELATED"/>
    <property type="match status" value="1"/>
</dbReference>
<name>H2J759_MARPK</name>
<dbReference type="Pfam" id="PF22676">
    <property type="entry name" value="GalA_N"/>
    <property type="match status" value="2"/>
</dbReference>
<dbReference type="Gene3D" id="3.20.20.70">
    <property type="entry name" value="Aldolase class I"/>
    <property type="match status" value="1"/>
</dbReference>
<feature type="domain" description="Alpha-galactosidase N-terminal" evidence="3">
    <location>
        <begin position="26"/>
        <end position="72"/>
    </location>
</feature>
<sequence>MKIFNMSYENNYFEIQKDNYMVLLKMEEIPEGYILRGKIKGKIDKINIFEDIIDENIIVNDWHSWGETKSINIKDYPEINSDYFILSEKKLIGFLSSNISHNYFEVKNTTVYGYMNFFEKKLDDYIDFDPLIIIEGKNPEDLLEIYADYVKFENNIKLNKKRPVGWSSWYQYFDKLNWEDVKKNLELSQKYGYEVFQIDDSWQKDIGDWESKNNFPSLKEMAEKIKSHNMTPGIWTAPFNVSETSQIFINHQDWLIKDENGNPKIAYKNWNKNIYTLDITNPDVQKHLYTLFKNMYNAGFEYFKIDFLYSGAIEGKRFDNNITPIESYRKGLEIIRYAVKDSFILGCGAPLLPSLGYVDGMRVSEDTAPIYTTDESVKLNAYIALKNSINRFFMNEKWWWNDPDCLILRKKDTQLDSIVRQMYGYATGLLNYMIIQSDNLSLDIEEDIYFKVLELQGGIVKVKGIMDGNYIIESIHPKYGKITLKMNLEEKRYNITFEDNIISLNKKTIVNEDKRLFHFYTLEGENNA</sequence>
<dbReference type="AlphaFoldDB" id="H2J759"/>
<evidence type="ECO:0000313" key="4">
    <source>
        <dbReference type="EMBL" id="AEX86429.1"/>
    </source>
</evidence>
<feature type="domain" description="Alpha-galactosidase N-terminal" evidence="3">
    <location>
        <begin position="78"/>
        <end position="135"/>
    </location>
</feature>
<organism evidence="4 5">
    <name type="scientific">Marinitoga piezophila (strain DSM 14283 / JCM 11233 / KA3)</name>
    <dbReference type="NCBI Taxonomy" id="443254"/>
    <lineage>
        <taxon>Bacteria</taxon>
        <taxon>Thermotogati</taxon>
        <taxon>Thermotogota</taxon>
        <taxon>Thermotogae</taxon>
        <taxon>Petrotogales</taxon>
        <taxon>Petrotogaceae</taxon>
        <taxon>Marinitoga</taxon>
    </lineage>
</organism>
<dbReference type="PANTHER" id="PTHR43053">
    <property type="entry name" value="GLYCOSIDASE FAMILY 31"/>
    <property type="match status" value="1"/>
</dbReference>
<proteinExistence type="predicted"/>
<keyword evidence="2" id="KW-0326">Glycosidase</keyword>
<keyword evidence="1" id="KW-0378">Hydrolase</keyword>